<feature type="transmembrane region" description="Helical" evidence="1">
    <location>
        <begin position="200"/>
        <end position="220"/>
    </location>
</feature>
<evidence type="ECO:0000256" key="1">
    <source>
        <dbReference type="SAM" id="Phobius"/>
    </source>
</evidence>
<dbReference type="Pfam" id="PF15115">
    <property type="entry name" value="HDNR"/>
    <property type="match status" value="1"/>
</dbReference>
<dbReference type="PANTHER" id="PTHR35440">
    <property type="entry name" value="TESTIS-EXPRESSED PROTEIN 36"/>
    <property type="match status" value="1"/>
</dbReference>
<accession>A0A8D1GRL1</accession>
<name>A0A8D1GRL1_PIG</name>
<dbReference type="AlphaFoldDB" id="A0A8D1GRL1"/>
<dbReference type="PANTHER" id="PTHR35440:SF1">
    <property type="entry name" value="TESTIS-EXPRESSED PROTEIN 36"/>
    <property type="match status" value="1"/>
</dbReference>
<dbReference type="Ensembl" id="ENSSSCT00045010945.1">
    <property type="protein sequence ID" value="ENSSSCP00045007466.1"/>
    <property type="gene ID" value="ENSSSCG00045006561.1"/>
</dbReference>
<evidence type="ECO:0000259" key="2">
    <source>
        <dbReference type="Pfam" id="PF15115"/>
    </source>
</evidence>
<evidence type="ECO:0000313" key="4">
    <source>
        <dbReference type="Proteomes" id="UP000694728"/>
    </source>
</evidence>
<dbReference type="Proteomes" id="UP000694728">
    <property type="component" value="Unplaced"/>
</dbReference>
<reference evidence="3" key="1">
    <citation type="submission" date="2025-08" db="UniProtKB">
        <authorList>
            <consortium name="Ensembl"/>
        </authorList>
    </citation>
    <scope>IDENTIFICATION</scope>
</reference>
<evidence type="ECO:0000313" key="3">
    <source>
        <dbReference type="Ensembl" id="ENSSSCP00045007466.1"/>
    </source>
</evidence>
<keyword evidence="1" id="KW-0812">Transmembrane</keyword>
<proteinExistence type="predicted"/>
<feature type="domain" description="Domain of unknown function with conserved HDNR motif" evidence="2">
    <location>
        <begin position="36"/>
        <end position="107"/>
    </location>
</feature>
<organism evidence="3 4">
    <name type="scientific">Sus scrofa</name>
    <name type="common">Pig</name>
    <dbReference type="NCBI Taxonomy" id="9823"/>
    <lineage>
        <taxon>Eukaryota</taxon>
        <taxon>Metazoa</taxon>
        <taxon>Chordata</taxon>
        <taxon>Craniata</taxon>
        <taxon>Vertebrata</taxon>
        <taxon>Euteleostomi</taxon>
        <taxon>Mammalia</taxon>
        <taxon>Eutheria</taxon>
        <taxon>Laurasiatheria</taxon>
        <taxon>Artiodactyla</taxon>
        <taxon>Suina</taxon>
        <taxon>Suidae</taxon>
        <taxon>Sus</taxon>
    </lineage>
</organism>
<protein>
    <recommendedName>
        <fullName evidence="2">Domain of unknown function with conserved HDNR motif domain-containing protein</fullName>
    </recommendedName>
</protein>
<sequence length="229" mass="26618">MGHTLLTRLQKHFQAPSSRVAPVTRNNWQWEPQALTFPHIGLMQKTPESITSTMLKEPHSPRLQRRVEEKLPPIYKLREKQAVNNNFPFSVHDNRYSFQDSGFYLDSVSISMFFFFPPLYSMGTKLHLSTFFFPHCTAWGPSYISPCSNQTRSNIRAHDFLRRVEDKGLTSELQQGQNSSLVTNYQEKTKTHEVLEVPGSFLFLSFFLFFFFCFLAPHPWHLEVPGLGV</sequence>
<keyword evidence="1" id="KW-0472">Membrane</keyword>
<dbReference type="InterPro" id="IPR029369">
    <property type="entry name" value="HDNR"/>
</dbReference>
<keyword evidence="1" id="KW-1133">Transmembrane helix</keyword>